<keyword evidence="5" id="KW-1185">Reference proteome</keyword>
<dbReference type="Proteomes" id="UP000243459">
    <property type="component" value="Chromosome 3"/>
</dbReference>
<name>A0A5P1FA88_ASPOF</name>
<dbReference type="Pfam" id="PF20430">
    <property type="entry name" value="Eplus_motif"/>
    <property type="match status" value="1"/>
</dbReference>
<dbReference type="FunFam" id="1.25.40.10:FF:000351">
    <property type="entry name" value="Pentatricopeptide repeat-containing protein"/>
    <property type="match status" value="1"/>
</dbReference>
<dbReference type="Pfam" id="PF20431">
    <property type="entry name" value="E_motif"/>
    <property type="match status" value="1"/>
</dbReference>
<gene>
    <name evidence="4" type="ORF">A4U43_C03F13130</name>
</gene>
<keyword evidence="1" id="KW-0677">Repeat</keyword>
<dbReference type="InterPro" id="IPR046849">
    <property type="entry name" value="E2_motif"/>
</dbReference>
<evidence type="ECO:0000256" key="2">
    <source>
        <dbReference type="PROSITE-ProRule" id="PRU00708"/>
    </source>
</evidence>
<dbReference type="InterPro" id="IPR032867">
    <property type="entry name" value="DYW_dom"/>
</dbReference>
<dbReference type="Gramene" id="ONK75082">
    <property type="protein sequence ID" value="ONK75082"/>
    <property type="gene ID" value="A4U43_C03F13130"/>
</dbReference>
<feature type="repeat" description="PPR" evidence="2">
    <location>
        <begin position="401"/>
        <end position="435"/>
    </location>
</feature>
<evidence type="ECO:0000313" key="5">
    <source>
        <dbReference type="Proteomes" id="UP000243459"/>
    </source>
</evidence>
<feature type="repeat" description="PPR" evidence="2">
    <location>
        <begin position="199"/>
        <end position="233"/>
    </location>
</feature>
<dbReference type="Gene3D" id="1.25.40.10">
    <property type="entry name" value="Tetratricopeptide repeat domain"/>
    <property type="match status" value="5"/>
</dbReference>
<feature type="domain" description="DYW" evidence="3">
    <location>
        <begin position="610"/>
        <end position="704"/>
    </location>
</feature>
<evidence type="ECO:0000259" key="3">
    <source>
        <dbReference type="Pfam" id="PF14432"/>
    </source>
</evidence>
<dbReference type="FunFam" id="1.25.40.10:FF:000366">
    <property type="entry name" value="Pentatricopeptide (PPR) repeat-containing protein"/>
    <property type="match status" value="1"/>
</dbReference>
<dbReference type="OrthoDB" id="185373at2759"/>
<dbReference type="GO" id="GO:0003723">
    <property type="term" value="F:RNA binding"/>
    <property type="evidence" value="ECO:0007669"/>
    <property type="project" value="InterPro"/>
</dbReference>
<dbReference type="InterPro" id="IPR011990">
    <property type="entry name" value="TPR-like_helical_dom_sf"/>
</dbReference>
<organism evidence="4 5">
    <name type="scientific">Asparagus officinalis</name>
    <name type="common">Garden asparagus</name>
    <dbReference type="NCBI Taxonomy" id="4686"/>
    <lineage>
        <taxon>Eukaryota</taxon>
        <taxon>Viridiplantae</taxon>
        <taxon>Streptophyta</taxon>
        <taxon>Embryophyta</taxon>
        <taxon>Tracheophyta</taxon>
        <taxon>Spermatophyta</taxon>
        <taxon>Magnoliopsida</taxon>
        <taxon>Liliopsida</taxon>
        <taxon>Asparagales</taxon>
        <taxon>Asparagaceae</taxon>
        <taxon>Asparagoideae</taxon>
        <taxon>Asparagus</taxon>
    </lineage>
</organism>
<dbReference type="Pfam" id="PF01535">
    <property type="entry name" value="PPR"/>
    <property type="match status" value="6"/>
</dbReference>
<dbReference type="FunFam" id="1.25.40.10:FF:000285">
    <property type="entry name" value="Pentatricopeptide repeat-containing protein, chloroplastic"/>
    <property type="match status" value="1"/>
</dbReference>
<dbReference type="PANTHER" id="PTHR24015">
    <property type="entry name" value="OS07G0578800 PROTEIN-RELATED"/>
    <property type="match status" value="1"/>
</dbReference>
<dbReference type="InterPro" id="IPR046848">
    <property type="entry name" value="E_motif"/>
</dbReference>
<sequence length="704" mass="78266">MKPSAFKILCASSSSAASKSSSLISTPSTPSPFNHYIPLLHKSSSNKSLTQTKQIHLQMVVANFPYIALGNKLVDSYLKSGAVDSARQLFDEMPHPHIVSWNSMISSYIRHKRNSDAIKLFKKMVPKGISPDEFTFSSIFKAYANLGLVAEARGTHRLLIILGLDAKNAFIGSSLVDMYSKLGRLGDSQKVYDRIDDKDVVCSTALVVGYSQNGMDNEAIAIFGDMVNLGVKANDFTFSSVLISCGNLGELNGGKSIHGFMFKSGLCSRVASQTSLLSMYSKCGLIDDSLKVFEGIDDPNIITWTAMIGCLVFNRREELALTMLRRMIHDSMTPNKFTLSSALRGCSSLALFEQGKLIHGFAVKHGLDRDRFVGAALIDTYGKCGHVSMAKSVFDCFQKFDLVLVNSMIYGYAQNGNAIEAVRLFDQVLSSNLGPNDVTYTSVLSACSNAGLVEEGDRIFSLISKKSNDHYACMVDLLGRAGKLEEAEQLITQTDNPDKVLWRTLLGACKIHGELEMAKKVARRILELDPSDEGTHVLLSNIYASLGQWDEVRLVKCAMKEMRLKKEPAMTWIEVDKKTHTFMAGDDSHPMAPEIFRELERLIEKTKELGYVPDTRFVLQEMGAIEKQRSLFYHSEKLAVAFGVLTSLDKRNNCIMIFKNLRVCGDCHSWIKLVSRVVGKEIIARDAKRFHHFKNGLCSCRDYW</sequence>
<dbReference type="PANTHER" id="PTHR24015:SF2027">
    <property type="entry name" value="PENTACOTRIPEPTIDE-REPEAT REGION OF PRORP DOMAIN-CONTAINING PROTEIN"/>
    <property type="match status" value="1"/>
</dbReference>
<dbReference type="Pfam" id="PF13041">
    <property type="entry name" value="PPR_2"/>
    <property type="match status" value="2"/>
</dbReference>
<dbReference type="GO" id="GO:0008270">
    <property type="term" value="F:zinc ion binding"/>
    <property type="evidence" value="ECO:0007669"/>
    <property type="project" value="InterPro"/>
</dbReference>
<evidence type="ECO:0000313" key="4">
    <source>
        <dbReference type="EMBL" id="ONK75082.1"/>
    </source>
</evidence>
<accession>A0A5P1FA88</accession>
<dbReference type="InterPro" id="IPR002885">
    <property type="entry name" value="PPR_rpt"/>
</dbReference>
<dbReference type="AlphaFoldDB" id="A0A5P1FA88"/>
<dbReference type="EMBL" id="CM007383">
    <property type="protein sequence ID" value="ONK75082.1"/>
    <property type="molecule type" value="Genomic_DNA"/>
</dbReference>
<dbReference type="PROSITE" id="PS51375">
    <property type="entry name" value="PPR"/>
    <property type="match status" value="5"/>
</dbReference>
<protein>
    <recommendedName>
        <fullName evidence="3">DYW domain-containing protein</fullName>
    </recommendedName>
</protein>
<reference evidence="5" key="1">
    <citation type="journal article" date="2017" name="Nat. Commun.">
        <title>The asparagus genome sheds light on the origin and evolution of a young Y chromosome.</title>
        <authorList>
            <person name="Harkess A."/>
            <person name="Zhou J."/>
            <person name="Xu C."/>
            <person name="Bowers J.E."/>
            <person name="Van der Hulst R."/>
            <person name="Ayyampalayam S."/>
            <person name="Mercati F."/>
            <person name="Riccardi P."/>
            <person name="McKain M.R."/>
            <person name="Kakrana A."/>
            <person name="Tang H."/>
            <person name="Ray J."/>
            <person name="Groenendijk J."/>
            <person name="Arikit S."/>
            <person name="Mathioni S.M."/>
            <person name="Nakano M."/>
            <person name="Shan H."/>
            <person name="Telgmann-Rauber A."/>
            <person name="Kanno A."/>
            <person name="Yue Z."/>
            <person name="Chen H."/>
            <person name="Li W."/>
            <person name="Chen Y."/>
            <person name="Xu X."/>
            <person name="Zhang Y."/>
            <person name="Luo S."/>
            <person name="Chen H."/>
            <person name="Gao J."/>
            <person name="Mao Z."/>
            <person name="Pires J.C."/>
            <person name="Luo M."/>
            <person name="Kudrna D."/>
            <person name="Wing R.A."/>
            <person name="Meyers B.C."/>
            <person name="Yi K."/>
            <person name="Kong H."/>
            <person name="Lavrijsen P."/>
            <person name="Sunseri F."/>
            <person name="Falavigna A."/>
            <person name="Ye Y."/>
            <person name="Leebens-Mack J.H."/>
            <person name="Chen G."/>
        </authorList>
    </citation>
    <scope>NUCLEOTIDE SEQUENCE [LARGE SCALE GENOMIC DNA]</scope>
    <source>
        <strain evidence="5">cv. DH0086</strain>
    </source>
</reference>
<dbReference type="InterPro" id="IPR046960">
    <property type="entry name" value="PPR_At4g14850-like_plant"/>
</dbReference>
<feature type="repeat" description="PPR" evidence="2">
    <location>
        <begin position="436"/>
        <end position="466"/>
    </location>
</feature>
<proteinExistence type="predicted"/>
<dbReference type="FunFam" id="1.25.40.10:FF:000031">
    <property type="entry name" value="Pentatricopeptide repeat-containing protein mitochondrial"/>
    <property type="match status" value="1"/>
</dbReference>
<feature type="repeat" description="PPR" evidence="2">
    <location>
        <begin position="300"/>
        <end position="334"/>
    </location>
</feature>
<dbReference type="Pfam" id="PF14432">
    <property type="entry name" value="DYW_deaminase"/>
    <property type="match status" value="1"/>
</dbReference>
<dbReference type="SUPFAM" id="SSF48452">
    <property type="entry name" value="TPR-like"/>
    <property type="match status" value="1"/>
</dbReference>
<feature type="repeat" description="PPR" evidence="2">
    <location>
        <begin position="97"/>
        <end position="131"/>
    </location>
</feature>
<dbReference type="OMA" id="GCSDMAR"/>
<dbReference type="GO" id="GO:0009451">
    <property type="term" value="P:RNA modification"/>
    <property type="evidence" value="ECO:0007669"/>
    <property type="project" value="InterPro"/>
</dbReference>
<evidence type="ECO:0000256" key="1">
    <source>
        <dbReference type="ARBA" id="ARBA00022737"/>
    </source>
</evidence>
<dbReference type="NCBIfam" id="TIGR00756">
    <property type="entry name" value="PPR"/>
    <property type="match status" value="4"/>
</dbReference>